<evidence type="ECO:0000313" key="12">
    <source>
        <dbReference type="Proteomes" id="UP001055437"/>
    </source>
</evidence>
<dbReference type="OrthoDB" id="9813074at2"/>
<evidence type="ECO:0000256" key="3">
    <source>
        <dbReference type="ARBA" id="ARBA00022692"/>
    </source>
</evidence>
<feature type="transmembrane region" description="Helical" evidence="7">
    <location>
        <begin position="224"/>
        <end position="242"/>
    </location>
</feature>
<protein>
    <submittedName>
        <fullName evidence="9">Rhomboid family intramembrane serine protease</fullName>
    </submittedName>
</protein>
<evidence type="ECO:0000256" key="2">
    <source>
        <dbReference type="ARBA" id="ARBA00009045"/>
    </source>
</evidence>
<organism evidence="9 11">
    <name type="scientific">Clostridium septicum</name>
    <dbReference type="NCBI Taxonomy" id="1504"/>
    <lineage>
        <taxon>Bacteria</taxon>
        <taxon>Bacillati</taxon>
        <taxon>Bacillota</taxon>
        <taxon>Clostridia</taxon>
        <taxon>Eubacteriales</taxon>
        <taxon>Clostridiaceae</taxon>
        <taxon>Clostridium</taxon>
    </lineage>
</organism>
<reference evidence="10" key="2">
    <citation type="submission" date="2022-06" db="EMBL/GenBank/DDBJ databases">
        <authorList>
            <person name="Holder M.E."/>
            <person name="Ajami N.J."/>
            <person name="Petrosino J.F."/>
        </authorList>
    </citation>
    <scope>NUCLEOTIDE SEQUENCE</scope>
    <source>
        <strain evidence="10">RMA 8861</strain>
    </source>
</reference>
<evidence type="ECO:0000313" key="10">
    <source>
        <dbReference type="EMBL" id="USS00058.1"/>
    </source>
</evidence>
<dbReference type="GO" id="GO:0004252">
    <property type="term" value="F:serine-type endopeptidase activity"/>
    <property type="evidence" value="ECO:0007669"/>
    <property type="project" value="InterPro"/>
</dbReference>
<evidence type="ECO:0000256" key="4">
    <source>
        <dbReference type="ARBA" id="ARBA00022801"/>
    </source>
</evidence>
<dbReference type="KEGG" id="csep:CP523_02860"/>
<comment type="similarity">
    <text evidence="2">Belongs to the peptidase S54 family.</text>
</comment>
<feature type="transmembrane region" description="Helical" evidence="7">
    <location>
        <begin position="248"/>
        <end position="265"/>
    </location>
</feature>
<dbReference type="GO" id="GO:0006508">
    <property type="term" value="P:proteolysis"/>
    <property type="evidence" value="ECO:0007669"/>
    <property type="project" value="UniProtKB-KW"/>
</dbReference>
<dbReference type="Proteomes" id="UP000280586">
    <property type="component" value="Chromosome"/>
</dbReference>
<keyword evidence="9" id="KW-0645">Protease</keyword>
<dbReference type="PANTHER" id="PTHR43731:SF14">
    <property type="entry name" value="PRESENILIN-ASSOCIATED RHOMBOID-LIKE PROTEIN, MITOCHONDRIAL"/>
    <property type="match status" value="1"/>
</dbReference>
<dbReference type="EMBL" id="CP023671">
    <property type="protein sequence ID" value="AYE33479.1"/>
    <property type="molecule type" value="Genomic_DNA"/>
</dbReference>
<feature type="domain" description="Peptidase S54 rhomboid" evidence="8">
    <location>
        <begin position="183"/>
        <end position="317"/>
    </location>
</feature>
<proteinExistence type="inferred from homology"/>
<name>A0A9N7JJ14_CLOSE</name>
<feature type="transmembrane region" description="Helical" evidence="7">
    <location>
        <begin position="139"/>
        <end position="164"/>
    </location>
</feature>
<evidence type="ECO:0000256" key="6">
    <source>
        <dbReference type="ARBA" id="ARBA00023136"/>
    </source>
</evidence>
<evidence type="ECO:0000259" key="8">
    <source>
        <dbReference type="Pfam" id="PF01694"/>
    </source>
</evidence>
<sequence length="322" mass="36029">MEKFEKVFYNLLTKNAGFFMKNYYSEFHKKTKWIGILDLGNSVLGVIVTGDDEEDINYREAKEYLTGAFNKPQILNSVILASGEYIENKISSNEDKLIFSLKDRKIIYCSQSAKPLIPIIEYIVKIDTSPKDKLNKYKFTYTLIVVNILIYMISAIKAKNIIYIDIGTLIQMGAKVNPLINQGQIYRLITSAFLHGGIIHITFNMMALKIIGVQVEEIYGRKKYAVIYFLSAIGSSFLSYLFSQSSVSVGASGAVFGLLGAMLIFAFNKRKTIGKEYMMNIIQVIILNIVIGLTATNIDNFGHIGGLIVGILVAGIFAINKE</sequence>
<dbReference type="InterPro" id="IPR050925">
    <property type="entry name" value="Rhomboid_protease_S54"/>
</dbReference>
<evidence type="ECO:0000256" key="5">
    <source>
        <dbReference type="ARBA" id="ARBA00022989"/>
    </source>
</evidence>
<dbReference type="RefSeq" id="WP_066677002.1">
    <property type="nucleotide sequence ID" value="NZ_CABMIZ010000021.1"/>
</dbReference>
<dbReference type="SUPFAM" id="SSF144091">
    <property type="entry name" value="Rhomboid-like"/>
    <property type="match status" value="1"/>
</dbReference>
<evidence type="ECO:0000313" key="11">
    <source>
        <dbReference type="Proteomes" id="UP000280586"/>
    </source>
</evidence>
<feature type="transmembrane region" description="Helical" evidence="7">
    <location>
        <begin position="301"/>
        <end position="319"/>
    </location>
</feature>
<dbReference type="GO" id="GO:0016020">
    <property type="term" value="C:membrane"/>
    <property type="evidence" value="ECO:0007669"/>
    <property type="project" value="UniProtKB-SubCell"/>
</dbReference>
<comment type="subcellular location">
    <subcellularLocation>
        <location evidence="1">Membrane</location>
        <topology evidence="1">Multi-pass membrane protein</topology>
    </subcellularLocation>
</comment>
<keyword evidence="5 7" id="KW-1133">Transmembrane helix</keyword>
<evidence type="ECO:0000256" key="7">
    <source>
        <dbReference type="SAM" id="Phobius"/>
    </source>
</evidence>
<keyword evidence="12" id="KW-1185">Reference proteome</keyword>
<dbReference type="GeneID" id="303559619"/>
<evidence type="ECO:0000256" key="1">
    <source>
        <dbReference type="ARBA" id="ARBA00004141"/>
    </source>
</evidence>
<gene>
    <name evidence="9" type="ORF">CP523_02860</name>
    <name evidence="10" type="ORF">NH397_11195</name>
</gene>
<keyword evidence="3 7" id="KW-0812">Transmembrane</keyword>
<dbReference type="Pfam" id="PF01694">
    <property type="entry name" value="Rhomboid"/>
    <property type="match status" value="1"/>
</dbReference>
<dbReference type="EMBL" id="CP099799">
    <property type="protein sequence ID" value="USS00058.1"/>
    <property type="molecule type" value="Genomic_DNA"/>
</dbReference>
<dbReference type="Proteomes" id="UP001055437">
    <property type="component" value="Chromosome"/>
</dbReference>
<dbReference type="Gene3D" id="1.20.1540.10">
    <property type="entry name" value="Rhomboid-like"/>
    <property type="match status" value="1"/>
</dbReference>
<reference evidence="9 11" key="1">
    <citation type="submission" date="2017-09" db="EMBL/GenBank/DDBJ databases">
        <authorList>
            <person name="Thomas P."/>
            <person name="Seyboldt C."/>
        </authorList>
    </citation>
    <scope>NUCLEOTIDE SEQUENCE [LARGE SCALE GENOMIC DNA]</scope>
    <source>
        <strain evidence="9 11">DSM 7534</strain>
    </source>
</reference>
<evidence type="ECO:0000313" key="9">
    <source>
        <dbReference type="EMBL" id="AYE33479.1"/>
    </source>
</evidence>
<feature type="transmembrane region" description="Helical" evidence="7">
    <location>
        <begin position="277"/>
        <end position="295"/>
    </location>
</feature>
<accession>A0A9N7JJ14</accession>
<feature type="transmembrane region" description="Helical" evidence="7">
    <location>
        <begin position="184"/>
        <end position="203"/>
    </location>
</feature>
<keyword evidence="4" id="KW-0378">Hydrolase</keyword>
<dbReference type="AlphaFoldDB" id="A0A9N7JJ14"/>
<keyword evidence="6 7" id="KW-0472">Membrane</keyword>
<dbReference type="PANTHER" id="PTHR43731">
    <property type="entry name" value="RHOMBOID PROTEASE"/>
    <property type="match status" value="1"/>
</dbReference>
<dbReference type="InterPro" id="IPR022764">
    <property type="entry name" value="Peptidase_S54_rhomboid_dom"/>
</dbReference>
<dbReference type="InterPro" id="IPR035952">
    <property type="entry name" value="Rhomboid-like_sf"/>
</dbReference>